<comment type="subcellular location">
    <subcellularLocation>
        <location evidence="8">Cytoplasm</location>
    </subcellularLocation>
</comment>
<dbReference type="SUPFAM" id="SSF52949">
    <property type="entry name" value="Macro domain-like"/>
    <property type="match status" value="1"/>
</dbReference>
<feature type="binding site" evidence="8">
    <location>
        <position position="346"/>
    </location>
    <ligand>
        <name>Mn(2+)</name>
        <dbReference type="ChEBI" id="CHEBI:29035"/>
        <label>2</label>
    </ligand>
</feature>
<comment type="catalytic activity">
    <reaction evidence="1 8">
        <text>Release of an N-terminal amino acid, Xaa-|-Yaa-, in which Xaa is preferably Leu, but may be other amino acids including Pro although not Arg or Lys, and Yaa may be Pro. Amino acid amides and methyl esters are also readily hydrolyzed, but rates on arylamides are exceedingly low.</text>
        <dbReference type="EC" id="3.4.11.1"/>
    </reaction>
</comment>
<dbReference type="EC" id="3.4.11.10" evidence="8"/>
<dbReference type="NCBIfam" id="NF002075">
    <property type="entry name" value="PRK00913.2-2"/>
    <property type="match status" value="1"/>
</dbReference>
<accession>A0A0C1QLQ8</accession>
<dbReference type="NCBIfam" id="NF002077">
    <property type="entry name" value="PRK00913.2-4"/>
    <property type="match status" value="1"/>
</dbReference>
<protein>
    <recommendedName>
        <fullName evidence="8">Probable cytosol aminopeptidase</fullName>
        <ecNumber evidence="8">3.4.11.1</ecNumber>
    </recommendedName>
    <alternativeName>
        <fullName evidence="8">Leucine aminopeptidase</fullName>
        <shortName evidence="8">LAP</shortName>
        <ecNumber evidence="8">3.4.11.10</ecNumber>
    </alternativeName>
    <alternativeName>
        <fullName evidence="8">Leucyl aminopeptidase</fullName>
    </alternativeName>
</protein>
<name>A0A0C1QLQ8_9RICK</name>
<keyword evidence="4 8" id="KW-0031">Aminopeptidase</keyword>
<dbReference type="Pfam" id="PF02789">
    <property type="entry name" value="Peptidase_M17_N"/>
    <property type="match status" value="1"/>
</dbReference>
<dbReference type="InterPro" id="IPR043472">
    <property type="entry name" value="Macro_dom-like"/>
</dbReference>
<comment type="function">
    <text evidence="8">Presumably involved in the processing and regular turnover of intracellular proteins. Catalyzes the removal of unsubstituted N-terminal amino acids from various peptides.</text>
</comment>
<keyword evidence="5 8" id="KW-0645">Protease</keyword>
<dbReference type="PATRIC" id="fig|86105.3.peg.1172"/>
<gene>
    <name evidence="10" type="primary">pepA_2</name>
    <name evidence="8" type="synonym">pepA</name>
    <name evidence="10" type="ORF">NF27_EY01040</name>
</gene>
<dbReference type="Gene3D" id="3.40.630.10">
    <property type="entry name" value="Zn peptidases"/>
    <property type="match status" value="1"/>
</dbReference>
<evidence type="ECO:0000256" key="7">
    <source>
        <dbReference type="ARBA" id="ARBA00023211"/>
    </source>
</evidence>
<dbReference type="PRINTS" id="PR00481">
    <property type="entry name" value="LAMNOPPTDASE"/>
</dbReference>
<comment type="similarity">
    <text evidence="3 8">Belongs to the peptidase M17 family.</text>
</comment>
<dbReference type="PANTHER" id="PTHR11963">
    <property type="entry name" value="LEUCINE AMINOPEPTIDASE-RELATED"/>
    <property type="match status" value="1"/>
</dbReference>
<dbReference type="CDD" id="cd00433">
    <property type="entry name" value="Peptidase_M17"/>
    <property type="match status" value="1"/>
</dbReference>
<evidence type="ECO:0000256" key="4">
    <source>
        <dbReference type="ARBA" id="ARBA00022438"/>
    </source>
</evidence>
<feature type="binding site" evidence="8">
    <location>
        <position position="267"/>
    </location>
    <ligand>
        <name>Mn(2+)</name>
        <dbReference type="ChEBI" id="CHEBI:29035"/>
        <label>2</label>
    </ligand>
</feature>
<dbReference type="Gene3D" id="3.40.220.10">
    <property type="entry name" value="Leucine Aminopeptidase, subunit E, domain 1"/>
    <property type="match status" value="1"/>
</dbReference>
<feature type="binding site" evidence="8">
    <location>
        <position position="262"/>
    </location>
    <ligand>
        <name>Mn(2+)</name>
        <dbReference type="ChEBI" id="CHEBI:29035"/>
        <label>2</label>
    </ligand>
</feature>
<dbReference type="RefSeq" id="WP_039457064.1">
    <property type="nucleotide sequence ID" value="NZ_JSWE01000124.1"/>
</dbReference>
<dbReference type="GO" id="GO:0070006">
    <property type="term" value="F:metalloaminopeptidase activity"/>
    <property type="evidence" value="ECO:0007669"/>
    <property type="project" value="InterPro"/>
</dbReference>
<evidence type="ECO:0000313" key="10">
    <source>
        <dbReference type="EMBL" id="KIE05008.1"/>
    </source>
</evidence>
<dbReference type="Pfam" id="PF00883">
    <property type="entry name" value="Peptidase_M17"/>
    <property type="match status" value="1"/>
</dbReference>
<feature type="domain" description="Cytosol aminopeptidase" evidence="9">
    <location>
        <begin position="342"/>
        <end position="349"/>
    </location>
</feature>
<dbReference type="GO" id="GO:0006508">
    <property type="term" value="P:proteolysis"/>
    <property type="evidence" value="ECO:0007669"/>
    <property type="project" value="UniProtKB-KW"/>
</dbReference>
<feature type="binding site" evidence="8">
    <location>
        <position position="344"/>
    </location>
    <ligand>
        <name>Mn(2+)</name>
        <dbReference type="ChEBI" id="CHEBI:29035"/>
        <label>1</label>
    </ligand>
</feature>
<evidence type="ECO:0000259" key="9">
    <source>
        <dbReference type="PROSITE" id="PS00631"/>
    </source>
</evidence>
<keyword evidence="8" id="KW-0479">Metal-binding</keyword>
<evidence type="ECO:0000256" key="5">
    <source>
        <dbReference type="ARBA" id="ARBA00022670"/>
    </source>
</evidence>
<dbReference type="EMBL" id="JSWE01000124">
    <property type="protein sequence ID" value="KIE05008.1"/>
    <property type="molecule type" value="Genomic_DNA"/>
</dbReference>
<keyword evidence="8" id="KW-0963">Cytoplasm</keyword>
<comment type="cofactor">
    <cofactor evidence="8">
        <name>Mn(2+)</name>
        <dbReference type="ChEBI" id="CHEBI:29035"/>
    </cofactor>
    <text evidence="8">Binds 2 manganese ions per subunit.</text>
</comment>
<dbReference type="InterPro" id="IPR008283">
    <property type="entry name" value="Peptidase_M17_N"/>
</dbReference>
<dbReference type="STRING" id="86105.NF27_EY01040"/>
<feature type="binding site" evidence="8">
    <location>
        <position position="346"/>
    </location>
    <ligand>
        <name>Mn(2+)</name>
        <dbReference type="ChEBI" id="CHEBI:29035"/>
        <label>1</label>
    </ligand>
</feature>
<dbReference type="Proteomes" id="UP000031258">
    <property type="component" value="Unassembled WGS sequence"/>
</dbReference>
<evidence type="ECO:0000256" key="2">
    <source>
        <dbReference type="ARBA" id="ARBA00000967"/>
    </source>
</evidence>
<keyword evidence="11" id="KW-1185">Reference proteome</keyword>
<keyword evidence="6 8" id="KW-0378">Hydrolase</keyword>
<keyword evidence="7 8" id="KW-0464">Manganese</keyword>
<evidence type="ECO:0000256" key="6">
    <source>
        <dbReference type="ARBA" id="ARBA00022801"/>
    </source>
</evidence>
<dbReference type="PROSITE" id="PS00631">
    <property type="entry name" value="CYTOSOL_AP"/>
    <property type="match status" value="1"/>
</dbReference>
<feature type="binding site" evidence="8">
    <location>
        <position position="267"/>
    </location>
    <ligand>
        <name>Mn(2+)</name>
        <dbReference type="ChEBI" id="CHEBI:29035"/>
        <label>1</label>
    </ligand>
</feature>
<dbReference type="SUPFAM" id="SSF53187">
    <property type="entry name" value="Zn-dependent exopeptidases"/>
    <property type="match status" value="1"/>
</dbReference>
<comment type="caution">
    <text evidence="10">The sequence shown here is derived from an EMBL/GenBank/DDBJ whole genome shotgun (WGS) entry which is preliminary data.</text>
</comment>
<dbReference type="InterPro" id="IPR000819">
    <property type="entry name" value="Peptidase_M17_C"/>
</dbReference>
<sequence>MEFKYKTHGDTRESNIVFLVSEELNLPQAINDIDKNGLVKNALLADKSFSGKFGQFLRIFVSSENKTSMVILVGIGKAEKLDENNLLSLGGKISDLANQLKLENLEIFFDKISNLALKEAVLANQLMLGIKLKNYNFNKHFVAKKDEHVQYLKNISLSLTESTEAEQLANSYSKIAEGVHLTRDLVSEPPNVIYPASFAKKCEELKNLGVKITVLDKAEMKKLGMNLLLAVGQGSENDPYTVIMEWNGDFGSKDAPLAFIGKGVTFDSGGINIKPSSGIADMKYDMAGAGVVTGLMHTLAARKAKVNVIGAIGLAENMPSGSAQRPSDVVTSMSGQTVEVDNTDAEGRLVLADVLCYVEQKYKPRFMVNLATLTGAIVVALGDGHAGLFSNNDALAEQISKAGKKTGELVWRMPMSEHYDKQINSDIADIKNTGSGNGAGSITAAHFLQRFVNKCAWAHLDIAGVTWNKKGTDISPKGATGFGVRLLNQMIADNFE</sequence>
<dbReference type="GO" id="GO:0005737">
    <property type="term" value="C:cytoplasm"/>
    <property type="evidence" value="ECO:0007669"/>
    <property type="project" value="UniProtKB-SubCell"/>
</dbReference>
<evidence type="ECO:0000256" key="3">
    <source>
        <dbReference type="ARBA" id="ARBA00009528"/>
    </source>
</evidence>
<evidence type="ECO:0000256" key="1">
    <source>
        <dbReference type="ARBA" id="ARBA00000135"/>
    </source>
</evidence>
<reference evidence="10 11" key="1">
    <citation type="submission" date="2014-11" db="EMBL/GenBank/DDBJ databases">
        <title>A Rickettsiales Symbiont of Amoebae With Ancient Features.</title>
        <authorList>
            <person name="Schulz F."/>
            <person name="Martijn J."/>
            <person name="Wascher F."/>
            <person name="Kostanjsek R."/>
            <person name="Ettema T.J."/>
            <person name="Horn M."/>
        </authorList>
    </citation>
    <scope>NUCLEOTIDE SEQUENCE [LARGE SCALE GENOMIC DNA]</scope>
    <source>
        <strain evidence="10 11">UWC36</strain>
    </source>
</reference>
<dbReference type="PANTHER" id="PTHR11963:SF23">
    <property type="entry name" value="CYTOSOL AMINOPEPTIDASE"/>
    <property type="match status" value="1"/>
</dbReference>
<proteinExistence type="inferred from homology"/>
<feature type="active site" evidence="8">
    <location>
        <position position="348"/>
    </location>
</feature>
<feature type="binding site" evidence="8">
    <location>
        <position position="285"/>
    </location>
    <ligand>
        <name>Mn(2+)</name>
        <dbReference type="ChEBI" id="CHEBI:29035"/>
        <label>2</label>
    </ligand>
</feature>
<dbReference type="EC" id="3.4.11.1" evidence="8"/>
<dbReference type="InterPro" id="IPR011356">
    <property type="entry name" value="Leucine_aapep/pepB"/>
</dbReference>
<dbReference type="AlphaFoldDB" id="A0A0C1QLQ8"/>
<feature type="active site" evidence="8">
    <location>
        <position position="274"/>
    </location>
</feature>
<dbReference type="HAMAP" id="MF_00181">
    <property type="entry name" value="Cytosol_peptidase_M17"/>
    <property type="match status" value="1"/>
</dbReference>
<organism evidence="10 11">
    <name type="scientific">Candidatus Jidaibacter acanthamoebae</name>
    <dbReference type="NCBI Taxonomy" id="86105"/>
    <lineage>
        <taxon>Bacteria</taxon>
        <taxon>Pseudomonadati</taxon>
        <taxon>Pseudomonadota</taxon>
        <taxon>Alphaproteobacteria</taxon>
        <taxon>Rickettsiales</taxon>
        <taxon>Candidatus Midichloriaceae</taxon>
        <taxon>Candidatus Jidaibacter</taxon>
    </lineage>
</organism>
<evidence type="ECO:0000256" key="8">
    <source>
        <dbReference type="HAMAP-Rule" id="MF_00181"/>
    </source>
</evidence>
<comment type="catalytic activity">
    <reaction evidence="2 8">
        <text>Release of an N-terminal amino acid, preferentially leucine, but not glutamic or aspartic acids.</text>
        <dbReference type="EC" id="3.4.11.10"/>
    </reaction>
</comment>
<dbReference type="NCBIfam" id="NF002074">
    <property type="entry name" value="PRK00913.1-4"/>
    <property type="match status" value="1"/>
</dbReference>
<evidence type="ECO:0000313" key="11">
    <source>
        <dbReference type="Proteomes" id="UP000031258"/>
    </source>
</evidence>
<dbReference type="OrthoDB" id="9809354at2"/>
<dbReference type="GO" id="GO:0030145">
    <property type="term" value="F:manganese ion binding"/>
    <property type="evidence" value="ECO:0007669"/>
    <property type="project" value="UniProtKB-UniRule"/>
</dbReference>
<dbReference type="NCBIfam" id="NF002083">
    <property type="entry name" value="PRK00913.3-5"/>
    <property type="match status" value="1"/>
</dbReference>
<dbReference type="InterPro" id="IPR023042">
    <property type="entry name" value="Peptidase_M17_leu_NH2_pept"/>
</dbReference>